<dbReference type="EMBL" id="JWZT01004033">
    <property type="protein sequence ID" value="KII65026.1"/>
    <property type="molecule type" value="Genomic_DNA"/>
</dbReference>
<dbReference type="OMA" id="FANGHSA"/>
<dbReference type="GO" id="GO:0006406">
    <property type="term" value="P:mRNA export from nucleus"/>
    <property type="evidence" value="ECO:0007669"/>
    <property type="project" value="TreeGrafter"/>
</dbReference>
<dbReference type="Pfam" id="PF00076">
    <property type="entry name" value="RRM_1"/>
    <property type="match status" value="1"/>
</dbReference>
<proteinExistence type="predicted"/>
<dbReference type="InterPro" id="IPR051229">
    <property type="entry name" value="ALYREF_mRNA_export"/>
</dbReference>
<name>A0A0C2MCZ5_THEKT</name>
<dbReference type="PANTHER" id="PTHR19965">
    <property type="entry name" value="RNA AND EXPORT FACTOR BINDING PROTEIN"/>
    <property type="match status" value="1"/>
</dbReference>
<reference evidence="5 6" key="1">
    <citation type="journal article" date="2014" name="Genome Biol. Evol.">
        <title>The genome of the myxosporean Thelohanellus kitauei shows adaptations to nutrient acquisition within its fish host.</title>
        <authorList>
            <person name="Yang Y."/>
            <person name="Xiong J."/>
            <person name="Zhou Z."/>
            <person name="Huo F."/>
            <person name="Miao W."/>
            <person name="Ran C."/>
            <person name="Liu Y."/>
            <person name="Zhang J."/>
            <person name="Feng J."/>
            <person name="Wang M."/>
            <person name="Wang M."/>
            <person name="Wang L."/>
            <person name="Yao B."/>
        </authorList>
    </citation>
    <scope>NUCLEOTIDE SEQUENCE [LARGE SCALE GENOMIC DNA]</scope>
    <source>
        <strain evidence="5">Wuqing</strain>
    </source>
</reference>
<feature type="domain" description="RRM" evidence="4">
    <location>
        <begin position="22"/>
        <end position="99"/>
    </location>
</feature>
<evidence type="ECO:0000256" key="2">
    <source>
        <dbReference type="PROSITE-ProRule" id="PRU00176"/>
    </source>
</evidence>
<feature type="region of interest" description="Disordered" evidence="3">
    <location>
        <begin position="139"/>
        <end position="200"/>
    </location>
</feature>
<dbReference type="SMART" id="SM00360">
    <property type="entry name" value="RRM"/>
    <property type="match status" value="1"/>
</dbReference>
<sequence>MTNKPLADNRSAKFSNFSNSKGTIFISNLSFLVTEEDLKEMFETCGTLQSVSIDRDQHGHSIGSAEVVFENEESSELAVEHFNGIKLDSRVLKVGLNPPFNRRDICMNKQNFKVGKTRPKQMDKNLETRNNLCIITKNPGKFQMNKAGKSRRNSENEGSKNCESRSFKGKYKKKKNIPTKENLDAELEAYMNGSDGSENL</sequence>
<dbReference type="OrthoDB" id="610462at2759"/>
<dbReference type="InterPro" id="IPR000504">
    <property type="entry name" value="RRM_dom"/>
</dbReference>
<dbReference type="SUPFAM" id="SSF54928">
    <property type="entry name" value="RNA-binding domain, RBD"/>
    <property type="match status" value="1"/>
</dbReference>
<evidence type="ECO:0000313" key="6">
    <source>
        <dbReference type="Proteomes" id="UP000031668"/>
    </source>
</evidence>
<dbReference type="PROSITE" id="PS50102">
    <property type="entry name" value="RRM"/>
    <property type="match status" value="1"/>
</dbReference>
<evidence type="ECO:0000313" key="5">
    <source>
        <dbReference type="EMBL" id="KII65026.1"/>
    </source>
</evidence>
<dbReference type="CDD" id="cd00590">
    <property type="entry name" value="RRM_SF"/>
    <property type="match status" value="1"/>
</dbReference>
<dbReference type="InterPro" id="IPR035979">
    <property type="entry name" value="RBD_domain_sf"/>
</dbReference>
<dbReference type="GO" id="GO:0003729">
    <property type="term" value="F:mRNA binding"/>
    <property type="evidence" value="ECO:0007669"/>
    <property type="project" value="TreeGrafter"/>
</dbReference>
<organism evidence="5 6">
    <name type="scientific">Thelohanellus kitauei</name>
    <name type="common">Myxosporean</name>
    <dbReference type="NCBI Taxonomy" id="669202"/>
    <lineage>
        <taxon>Eukaryota</taxon>
        <taxon>Metazoa</taxon>
        <taxon>Cnidaria</taxon>
        <taxon>Myxozoa</taxon>
        <taxon>Myxosporea</taxon>
        <taxon>Bivalvulida</taxon>
        <taxon>Platysporina</taxon>
        <taxon>Myxobolidae</taxon>
        <taxon>Thelohanellus</taxon>
    </lineage>
</organism>
<dbReference type="Pfam" id="PF13865">
    <property type="entry name" value="FoP_duplication"/>
    <property type="match status" value="1"/>
</dbReference>
<dbReference type="AlphaFoldDB" id="A0A0C2MCZ5"/>
<evidence type="ECO:0000256" key="1">
    <source>
        <dbReference type="ARBA" id="ARBA00022884"/>
    </source>
</evidence>
<evidence type="ECO:0000259" key="4">
    <source>
        <dbReference type="PROSITE" id="PS50102"/>
    </source>
</evidence>
<evidence type="ECO:0000256" key="3">
    <source>
        <dbReference type="SAM" id="MobiDB-lite"/>
    </source>
</evidence>
<gene>
    <name evidence="5" type="ORF">RF11_01690</name>
</gene>
<dbReference type="InterPro" id="IPR012677">
    <property type="entry name" value="Nucleotide-bd_a/b_plait_sf"/>
</dbReference>
<comment type="caution">
    <text evidence="5">The sequence shown here is derived from an EMBL/GenBank/DDBJ whole genome shotgun (WGS) entry which is preliminary data.</text>
</comment>
<keyword evidence="1 2" id="KW-0694">RNA-binding</keyword>
<feature type="compositionally biased region" description="Basic and acidic residues" evidence="3">
    <location>
        <begin position="152"/>
        <end position="166"/>
    </location>
</feature>
<keyword evidence="6" id="KW-1185">Reference proteome</keyword>
<dbReference type="Proteomes" id="UP000031668">
    <property type="component" value="Unassembled WGS sequence"/>
</dbReference>
<dbReference type="GO" id="GO:0005634">
    <property type="term" value="C:nucleus"/>
    <property type="evidence" value="ECO:0007669"/>
    <property type="project" value="TreeGrafter"/>
</dbReference>
<dbReference type="Gene3D" id="3.30.70.330">
    <property type="match status" value="1"/>
</dbReference>
<accession>A0A0C2MCZ5</accession>
<protein>
    <submittedName>
        <fullName evidence="5">Aly/REF export factor 2</fullName>
    </submittedName>
</protein>
<dbReference type="InterPro" id="IPR025715">
    <property type="entry name" value="FoP_C"/>
</dbReference>
<dbReference type="PANTHER" id="PTHR19965:SF82">
    <property type="entry name" value="THO COMPLEX SUBUNIT 4"/>
    <property type="match status" value="1"/>
</dbReference>
<feature type="compositionally biased region" description="Basic residues" evidence="3">
    <location>
        <begin position="167"/>
        <end position="177"/>
    </location>
</feature>